<dbReference type="SMART" id="SM00239">
    <property type="entry name" value="C2"/>
    <property type="match status" value="1"/>
</dbReference>
<keyword evidence="3" id="KW-1185">Reference proteome</keyword>
<dbReference type="InterPro" id="IPR035892">
    <property type="entry name" value="C2_domain_sf"/>
</dbReference>
<sequence>MSKSNFFKMSNHKNLLQPVANAVQIAQGLGERMRAKGGFNPAERAMAAAEELSVDIRFVDITIQFIGAANLPKMDIAGTADPYFHARLDKTLLFVSSVKSGTLAPVWNEVWKVKNVPSTATIQVDLHDKDNGAPVDDYIGKFATSVNAGAREIEIEGPIISKHRGTFWLKIDSQPSAHDARSHPYLFDGPIRYSKHSSPTVGALANLKDTRLYSTWKVYVKGIPLFFGDTVQPWNKDYKAAQTIFKGPTSIAVRKGIQAGHHLLYARTMSNGFGDLDHAGDFFALLHGGDKQLAGTKETPFANRIKPAVYTYVIAEQDQSFRFSETGAAFFVDFASKHALHSNCAESVYYSGEFHPRPKGGWDKFSDDVPDDKVKWELVIDNNSGTYAPDPKMLPQLKALMEYNFADFDVCALDHGDPELKKSTDACREYAKTVRGVSENDLEPHAAEGEQTLWHQASHGKAMLGAAVQAKMHDAPS</sequence>
<dbReference type="PANTHER" id="PTHR47800:SF5">
    <property type="entry name" value="FER-1-LIKE PROTEIN 6"/>
    <property type="match status" value="1"/>
</dbReference>
<dbReference type="SUPFAM" id="SSF49562">
    <property type="entry name" value="C2 domain (Calcium/lipid-binding domain, CaLB)"/>
    <property type="match status" value="1"/>
</dbReference>
<dbReference type="GO" id="GO:0010628">
    <property type="term" value="P:positive regulation of gene expression"/>
    <property type="evidence" value="ECO:0007669"/>
    <property type="project" value="TreeGrafter"/>
</dbReference>
<dbReference type="InterPro" id="IPR000008">
    <property type="entry name" value="C2_dom"/>
</dbReference>
<dbReference type="AlphaFoldDB" id="A0A5M3N2T9"/>
<reference evidence="3" key="1">
    <citation type="journal article" date="2012" name="Science">
        <title>The Paleozoic origin of enzymatic lignin decomposition reconstructed from 31 fungal genomes.</title>
        <authorList>
            <person name="Floudas D."/>
            <person name="Binder M."/>
            <person name="Riley R."/>
            <person name="Barry K."/>
            <person name="Blanchette R.A."/>
            <person name="Henrissat B."/>
            <person name="Martinez A.T."/>
            <person name="Otillar R."/>
            <person name="Spatafora J.W."/>
            <person name="Yadav J.S."/>
            <person name="Aerts A."/>
            <person name="Benoit I."/>
            <person name="Boyd A."/>
            <person name="Carlson A."/>
            <person name="Copeland A."/>
            <person name="Coutinho P.M."/>
            <person name="de Vries R.P."/>
            <person name="Ferreira P."/>
            <person name="Findley K."/>
            <person name="Foster B."/>
            <person name="Gaskell J."/>
            <person name="Glotzer D."/>
            <person name="Gorecki P."/>
            <person name="Heitman J."/>
            <person name="Hesse C."/>
            <person name="Hori C."/>
            <person name="Igarashi K."/>
            <person name="Jurgens J.A."/>
            <person name="Kallen N."/>
            <person name="Kersten P."/>
            <person name="Kohler A."/>
            <person name="Kuees U."/>
            <person name="Kumar T.K.A."/>
            <person name="Kuo A."/>
            <person name="LaButti K."/>
            <person name="Larrondo L.F."/>
            <person name="Lindquist E."/>
            <person name="Ling A."/>
            <person name="Lombard V."/>
            <person name="Lucas S."/>
            <person name="Lundell T."/>
            <person name="Martin R."/>
            <person name="McLaughlin D.J."/>
            <person name="Morgenstern I."/>
            <person name="Morin E."/>
            <person name="Murat C."/>
            <person name="Nagy L.G."/>
            <person name="Nolan M."/>
            <person name="Ohm R.A."/>
            <person name="Patyshakuliyeva A."/>
            <person name="Rokas A."/>
            <person name="Ruiz-Duenas F.J."/>
            <person name="Sabat G."/>
            <person name="Salamov A."/>
            <person name="Samejima M."/>
            <person name="Schmutz J."/>
            <person name="Slot J.C."/>
            <person name="St John F."/>
            <person name="Stenlid J."/>
            <person name="Sun H."/>
            <person name="Sun S."/>
            <person name="Syed K."/>
            <person name="Tsang A."/>
            <person name="Wiebenga A."/>
            <person name="Young D."/>
            <person name="Pisabarro A."/>
            <person name="Eastwood D.C."/>
            <person name="Martin F."/>
            <person name="Cullen D."/>
            <person name="Grigoriev I.V."/>
            <person name="Hibbett D.S."/>
        </authorList>
    </citation>
    <scope>NUCLEOTIDE SEQUENCE [LARGE SCALE GENOMIC DNA]</scope>
    <source>
        <strain evidence="3">RWD-64-598 SS2</strain>
    </source>
</reference>
<dbReference type="OrthoDB" id="73919at2759"/>
<dbReference type="Proteomes" id="UP000053558">
    <property type="component" value="Unassembled WGS sequence"/>
</dbReference>
<comment type="caution">
    <text evidence="2">The sequence shown here is derived from an EMBL/GenBank/DDBJ whole genome shotgun (WGS) entry which is preliminary data.</text>
</comment>
<organism evidence="2 3">
    <name type="scientific">Coniophora puteana (strain RWD-64-598)</name>
    <name type="common">Brown rot fungus</name>
    <dbReference type="NCBI Taxonomy" id="741705"/>
    <lineage>
        <taxon>Eukaryota</taxon>
        <taxon>Fungi</taxon>
        <taxon>Dikarya</taxon>
        <taxon>Basidiomycota</taxon>
        <taxon>Agaricomycotina</taxon>
        <taxon>Agaricomycetes</taxon>
        <taxon>Agaricomycetidae</taxon>
        <taxon>Boletales</taxon>
        <taxon>Coniophorineae</taxon>
        <taxon>Coniophoraceae</taxon>
        <taxon>Coniophora</taxon>
    </lineage>
</organism>
<gene>
    <name evidence="2" type="ORF">CONPUDRAFT_98871</name>
</gene>
<dbReference type="RefSeq" id="XP_007765108.1">
    <property type="nucleotide sequence ID" value="XM_007766918.1"/>
</dbReference>
<dbReference type="Gene3D" id="2.60.40.150">
    <property type="entry name" value="C2 domain"/>
    <property type="match status" value="1"/>
</dbReference>
<name>A0A5M3N2T9_CONPW</name>
<feature type="domain" description="C2" evidence="1">
    <location>
        <begin position="41"/>
        <end position="159"/>
    </location>
</feature>
<dbReference type="GeneID" id="19211905"/>
<accession>A0A5M3N2T9</accession>
<dbReference type="CDD" id="cd00030">
    <property type="entry name" value="C2"/>
    <property type="match status" value="1"/>
</dbReference>
<dbReference type="KEGG" id="cput:CONPUDRAFT_98871"/>
<protein>
    <recommendedName>
        <fullName evidence="1">C2 domain-containing protein</fullName>
    </recommendedName>
</protein>
<dbReference type="EMBL" id="JH711574">
    <property type="protein sequence ID" value="EIW85700.1"/>
    <property type="molecule type" value="Genomic_DNA"/>
</dbReference>
<proteinExistence type="predicted"/>
<dbReference type="PROSITE" id="PS50004">
    <property type="entry name" value="C2"/>
    <property type="match status" value="1"/>
</dbReference>
<dbReference type="OMA" id="WNRNYKA"/>
<evidence type="ECO:0000313" key="2">
    <source>
        <dbReference type="EMBL" id="EIW85700.1"/>
    </source>
</evidence>
<evidence type="ECO:0000259" key="1">
    <source>
        <dbReference type="PROSITE" id="PS50004"/>
    </source>
</evidence>
<evidence type="ECO:0000313" key="3">
    <source>
        <dbReference type="Proteomes" id="UP000053558"/>
    </source>
</evidence>
<dbReference type="Pfam" id="PF00168">
    <property type="entry name" value="C2"/>
    <property type="match status" value="1"/>
</dbReference>
<dbReference type="PANTHER" id="PTHR47800">
    <property type="entry name" value="C2 DOMAIN-CONTAINING PROTEIN"/>
    <property type="match status" value="1"/>
</dbReference>